<evidence type="ECO:0000313" key="1">
    <source>
        <dbReference type="EMBL" id="BDU62875.1"/>
    </source>
</evidence>
<keyword evidence="2" id="KW-1185">Reference proteome</keyword>
<name>A0ABM8DK01_9SPIR</name>
<accession>A0ABM8DK01</accession>
<proteinExistence type="predicted"/>
<evidence type="ECO:0000313" key="2">
    <source>
        <dbReference type="Proteomes" id="UP001317516"/>
    </source>
</evidence>
<dbReference type="Proteomes" id="UP001317516">
    <property type="component" value="Chromosome"/>
</dbReference>
<dbReference type="EMBL" id="AP027070">
    <property type="protein sequence ID" value="BDU62875.1"/>
    <property type="molecule type" value="Genomic_DNA"/>
</dbReference>
<gene>
    <name evidence="1" type="ORF">BOFE_04150</name>
</gene>
<organism evidence="1 2">
    <name type="scientific">Candidatus Borrelia fainii</name>
    <dbReference type="NCBI Taxonomy" id="2518322"/>
    <lineage>
        <taxon>Bacteria</taxon>
        <taxon>Pseudomonadati</taxon>
        <taxon>Spirochaetota</taxon>
        <taxon>Spirochaetia</taxon>
        <taxon>Spirochaetales</taxon>
        <taxon>Borreliaceae</taxon>
        <taxon>Borrelia</taxon>
    </lineage>
</organism>
<protein>
    <submittedName>
        <fullName evidence="1">Uncharacterized protein</fullName>
    </submittedName>
</protein>
<sequence length="183" mass="19961">MNVKVIVITVARVTLLKLLSNFEIGFDNKISMNVKQNQIIIFLIVAVIEIAISRSDSDLDIVMTLVSIIIERTSSIIEVDIIVTPSDVLIFFLAESILAAIPAEEGVAIIPIKRAVGLINCTSNKMADISTKLVKVPITSVIPINPPRGKNLRNNFKSVSRPAIKSKIIEAIVDIANISSFIK</sequence>
<reference evidence="1 2" key="1">
    <citation type="submission" date="2022-11" db="EMBL/GenBank/DDBJ databases">
        <title>Genome sequence of clinical isolate of the human pathogenic Borrelia fainii.</title>
        <authorList>
            <person name="Itokawa K."/>
            <person name="Sato K."/>
            <person name="Qiu Y."/>
        </authorList>
    </citation>
    <scope>NUCLEOTIDE SEQUENCE [LARGE SCALE GENOMIC DNA]</scope>
    <source>
        <strain evidence="1 2">Qtaro</strain>
    </source>
</reference>